<protein>
    <submittedName>
        <fullName evidence="1">Uncharacterized protein</fullName>
    </submittedName>
</protein>
<dbReference type="EMBL" id="SPVG01000054">
    <property type="protein sequence ID" value="TFW28415.1"/>
    <property type="molecule type" value="Genomic_DNA"/>
</dbReference>
<comment type="caution">
    <text evidence="1">The sequence shown here is derived from an EMBL/GenBank/DDBJ whole genome shotgun (WGS) entry which is preliminary data.</text>
</comment>
<dbReference type="Proteomes" id="UP000297729">
    <property type="component" value="Unassembled WGS sequence"/>
</dbReference>
<evidence type="ECO:0000313" key="1">
    <source>
        <dbReference type="EMBL" id="TFW28415.1"/>
    </source>
</evidence>
<reference evidence="1 2" key="1">
    <citation type="submission" date="2019-03" db="EMBL/GenBank/DDBJ databases">
        <title>Draft Genome Sequence of Duganella callidus sp. nov., a Novel Duganella Species Isolated from Cultivated Soil.</title>
        <authorList>
            <person name="Raths R."/>
            <person name="Peta V."/>
            <person name="Bucking H."/>
        </authorList>
    </citation>
    <scope>NUCLEOTIDE SEQUENCE [LARGE SCALE GENOMIC DNA]</scope>
    <source>
        <strain evidence="1 2">DN04</strain>
    </source>
</reference>
<dbReference type="RefSeq" id="WP_135200597.1">
    <property type="nucleotide sequence ID" value="NZ_SPVG01000054.1"/>
</dbReference>
<name>A0A4Y9SPJ4_9BURK</name>
<evidence type="ECO:0000313" key="2">
    <source>
        <dbReference type="Proteomes" id="UP000297729"/>
    </source>
</evidence>
<organism evidence="1 2">
    <name type="scientific">Duganella callida</name>
    <dbReference type="NCBI Taxonomy" id="2561932"/>
    <lineage>
        <taxon>Bacteria</taxon>
        <taxon>Pseudomonadati</taxon>
        <taxon>Pseudomonadota</taxon>
        <taxon>Betaproteobacteria</taxon>
        <taxon>Burkholderiales</taxon>
        <taxon>Oxalobacteraceae</taxon>
        <taxon>Telluria group</taxon>
        <taxon>Duganella</taxon>
    </lineage>
</organism>
<sequence length="167" mass="19048">MPITFAQIPLRMQPSNIGGVAGQVQWNDCQPEWKHVIRQIQQRTNKLRKYVRRGFLNETANYDTNTDNVITHASFGLPIRSSHGSPALQPQPYQQVPQPITIAQMIWYRYAESAVTAHAQPGTVPGYIEFHIAAPGGLRILYDYMNDRFLITDHYVTYYEVAAPALF</sequence>
<dbReference type="AlphaFoldDB" id="A0A4Y9SPJ4"/>
<accession>A0A4Y9SPJ4</accession>
<gene>
    <name evidence="1" type="ORF">E4L98_05675</name>
</gene>
<keyword evidence="2" id="KW-1185">Reference proteome</keyword>
<proteinExistence type="predicted"/>